<reference evidence="1 2" key="1">
    <citation type="journal article" date="2014" name="Genome Announc.">
        <title>Draft Genome Sequence of the Agar-Degrading Bacterium Catenovulum sp. Strain DS-2, Isolated from Intestines of Haliotis diversicolor.</title>
        <authorList>
            <person name="Shan D."/>
            <person name="Li X."/>
            <person name="Gu Z."/>
            <person name="Wei G."/>
            <person name="Gao Z."/>
            <person name="Shao Z."/>
        </authorList>
    </citation>
    <scope>NUCLEOTIDE SEQUENCE [LARGE SCALE GENOMIC DNA]</scope>
    <source>
        <strain evidence="1 2">DS-2</strain>
    </source>
</reference>
<sequence>MVQHVYDQMWDKFKLACHRNEFELDPYLLNDTNDSRRGITALAYLNQAEPPVAKQITNFQDTIRNIEPEQYYYPVDELHLTVLSVISCIAGFQLSDIEDQAYADIFQSVFASAQPIELEYRGISASANCIVIQGFPVDTALENLRNKLRTLLAKSGLRVTFDSRYKLVTAHSSVIRFRKPINNGRKLFELCQQYRNHHFGNVILKDFELVFNNWYQNLAVTKTLAKYSG</sequence>
<dbReference type="OrthoDB" id="2326088at2"/>
<dbReference type="RefSeq" id="WP_035015621.1">
    <property type="nucleotide sequence ID" value="NZ_ARZY01000032.1"/>
</dbReference>
<gene>
    <name evidence="1" type="ORF">DS2_14899</name>
</gene>
<evidence type="ECO:0008006" key="3">
    <source>
        <dbReference type="Google" id="ProtNLM"/>
    </source>
</evidence>
<dbReference type="Proteomes" id="UP000019276">
    <property type="component" value="Unassembled WGS sequence"/>
</dbReference>
<evidence type="ECO:0000313" key="1">
    <source>
        <dbReference type="EMBL" id="EWH08982.1"/>
    </source>
</evidence>
<dbReference type="EMBL" id="ARZY01000032">
    <property type="protein sequence ID" value="EWH08982.1"/>
    <property type="molecule type" value="Genomic_DNA"/>
</dbReference>
<dbReference type="STRING" id="1328313.DS2_14899"/>
<comment type="caution">
    <text evidence="1">The sequence shown here is derived from an EMBL/GenBank/DDBJ whole genome shotgun (WGS) entry which is preliminary data.</text>
</comment>
<proteinExistence type="predicted"/>
<dbReference type="AlphaFoldDB" id="W7QJ70"/>
<dbReference type="InterPro" id="IPR009097">
    <property type="entry name" value="Cyclic_Pdiesterase"/>
</dbReference>
<dbReference type="eggNOG" id="COG1514">
    <property type="taxonomic scope" value="Bacteria"/>
</dbReference>
<name>W7QJ70_9ALTE</name>
<accession>W7QJ70</accession>
<protein>
    <recommendedName>
        <fullName evidence="3">Mutarotase</fullName>
    </recommendedName>
</protein>
<keyword evidence="2" id="KW-1185">Reference proteome</keyword>
<organism evidence="1 2">
    <name type="scientific">Catenovulum agarivorans DS-2</name>
    <dbReference type="NCBI Taxonomy" id="1328313"/>
    <lineage>
        <taxon>Bacteria</taxon>
        <taxon>Pseudomonadati</taxon>
        <taxon>Pseudomonadota</taxon>
        <taxon>Gammaproteobacteria</taxon>
        <taxon>Alteromonadales</taxon>
        <taxon>Alteromonadaceae</taxon>
        <taxon>Catenovulum</taxon>
    </lineage>
</organism>
<evidence type="ECO:0000313" key="2">
    <source>
        <dbReference type="Proteomes" id="UP000019276"/>
    </source>
</evidence>
<dbReference type="Gene3D" id="3.90.1140.10">
    <property type="entry name" value="Cyclic phosphodiesterase"/>
    <property type="match status" value="1"/>
</dbReference>
<dbReference type="SUPFAM" id="SSF55144">
    <property type="entry name" value="LigT-like"/>
    <property type="match status" value="1"/>
</dbReference>